<dbReference type="STRING" id="579137.Metvu_1036"/>
<feature type="transmembrane region" description="Helical" evidence="1">
    <location>
        <begin position="75"/>
        <end position="95"/>
    </location>
</feature>
<evidence type="ECO:0000256" key="1">
    <source>
        <dbReference type="SAM" id="Phobius"/>
    </source>
</evidence>
<keyword evidence="1" id="KW-0812">Transmembrane</keyword>
<dbReference type="Proteomes" id="UP000002063">
    <property type="component" value="Chromosome"/>
</dbReference>
<organism evidence="2 3">
    <name type="scientific">Methanocaldococcus vulcanius (strain ATCC 700851 / DSM 12094 / M7)</name>
    <name type="common">Methanococcus vulcanius</name>
    <dbReference type="NCBI Taxonomy" id="579137"/>
    <lineage>
        <taxon>Archaea</taxon>
        <taxon>Methanobacteriati</taxon>
        <taxon>Methanobacteriota</taxon>
        <taxon>Methanomada group</taxon>
        <taxon>Methanococci</taxon>
        <taxon>Methanococcales</taxon>
        <taxon>Methanocaldococcaceae</taxon>
        <taxon>Methanocaldococcus</taxon>
    </lineage>
</organism>
<dbReference type="KEGG" id="mvu:Metvu_1036"/>
<evidence type="ECO:0000313" key="3">
    <source>
        <dbReference type="Proteomes" id="UP000002063"/>
    </source>
</evidence>
<dbReference type="HOGENOM" id="CLU_2299402_0_0_2"/>
<evidence type="ECO:0000313" key="2">
    <source>
        <dbReference type="EMBL" id="ACX72894.1"/>
    </source>
</evidence>
<dbReference type="AlphaFoldDB" id="C9RH42"/>
<sequence>MIDPALLRREVMGFRGKLANLIRDNKKVVLAGAGGLTAGYLANEMLSSGETQVYRIKRNDGTLIEKIVKKEDGSVNYLGIFLIVGILGAIWYFFVRKKKS</sequence>
<proteinExistence type="predicted"/>
<keyword evidence="3" id="KW-1185">Reference proteome</keyword>
<protein>
    <submittedName>
        <fullName evidence="2">Uncharacterized protein</fullName>
    </submittedName>
</protein>
<keyword evidence="1" id="KW-0472">Membrane</keyword>
<gene>
    <name evidence="2" type="ordered locus">Metvu_1036</name>
</gene>
<name>C9RH42_METVM</name>
<reference evidence="2" key="1">
    <citation type="submission" date="2009-10" db="EMBL/GenBank/DDBJ databases">
        <title>Complete sequence of chromosome of Methanocaldococcus vulcanius M7.</title>
        <authorList>
            <consortium name="US DOE Joint Genome Institute"/>
            <person name="Lucas S."/>
            <person name="Copeland A."/>
            <person name="Lapidus A."/>
            <person name="Glavina del Rio T."/>
            <person name="Dalin E."/>
            <person name="Tice H."/>
            <person name="Bruce D."/>
            <person name="Goodwin L."/>
            <person name="Pitluck S."/>
            <person name="Lcollab F.I."/>
            <person name="Brettin T."/>
            <person name="Detter J.C."/>
            <person name="Han C."/>
            <person name="Tapia R."/>
            <person name="Kuske C.R."/>
            <person name="Schmutz J."/>
            <person name="Larimer F."/>
            <person name="Land M."/>
            <person name="Hauser L."/>
            <person name="Kyrpides N."/>
            <person name="Ovchinikova G."/>
            <person name="Sieprawska-Lupa M."/>
            <person name="Whitman W.B."/>
            <person name="Woyke T."/>
        </authorList>
    </citation>
    <scope>NUCLEOTIDE SEQUENCE [LARGE SCALE GENOMIC DNA]</scope>
    <source>
        <strain evidence="2">M7</strain>
    </source>
</reference>
<dbReference type="EMBL" id="CP001787">
    <property type="protein sequence ID" value="ACX72894.1"/>
    <property type="molecule type" value="Genomic_DNA"/>
</dbReference>
<accession>C9RH42</accession>
<keyword evidence="1" id="KW-1133">Transmembrane helix</keyword>
<dbReference type="GeneID" id="8513373"/>
<dbReference type="RefSeq" id="WP_015733114.1">
    <property type="nucleotide sequence ID" value="NC_013407.1"/>
</dbReference>